<evidence type="ECO:0008006" key="3">
    <source>
        <dbReference type="Google" id="ProtNLM"/>
    </source>
</evidence>
<dbReference type="RefSeq" id="WP_148897563.1">
    <property type="nucleotide sequence ID" value="NZ_VNHY01000001.1"/>
</dbReference>
<evidence type="ECO:0000313" key="1">
    <source>
        <dbReference type="EMBL" id="TYP94872.1"/>
    </source>
</evidence>
<sequence length="236" mass="27491">MDISPDTRFWMGVDELFYRAASENLENAYTAKKKVDSELDKLNSSDWYEEFVRNDWGDEIDIAVVADQEELSKIKESEKIFRENLEKYIEHVALVHISSVTSLEAHINEIAQQVLSESDFETFVWKKIKDKWTDLPQEIAQNTFETGRQPFQNFIQLLKFRNALVHHKRDEKLTLENIKDNDPNGLGLTIEAAENSLKTVELMINQIHQFLSDNDISQKSKSFSLGKDYIKMILND</sequence>
<dbReference type="AlphaFoldDB" id="A0A5D3YM85"/>
<name>A0A5D3YM85_9BACT</name>
<keyword evidence="2" id="KW-1185">Reference proteome</keyword>
<dbReference type="Proteomes" id="UP000324595">
    <property type="component" value="Unassembled WGS sequence"/>
</dbReference>
<organism evidence="1 2">
    <name type="scientific">Fodinibius salinus</name>
    <dbReference type="NCBI Taxonomy" id="860790"/>
    <lineage>
        <taxon>Bacteria</taxon>
        <taxon>Pseudomonadati</taxon>
        <taxon>Balneolota</taxon>
        <taxon>Balneolia</taxon>
        <taxon>Balneolales</taxon>
        <taxon>Balneolaceae</taxon>
        <taxon>Fodinibius</taxon>
    </lineage>
</organism>
<accession>A0A5D3YM85</accession>
<protein>
    <recommendedName>
        <fullName evidence="3">RiboL-PSP-HEPN domain-containing protein</fullName>
    </recommendedName>
</protein>
<dbReference type="EMBL" id="VNHY01000001">
    <property type="protein sequence ID" value="TYP94872.1"/>
    <property type="molecule type" value="Genomic_DNA"/>
</dbReference>
<reference evidence="1 2" key="1">
    <citation type="submission" date="2019-07" db="EMBL/GenBank/DDBJ databases">
        <title>Genomic Encyclopedia of Archaeal and Bacterial Type Strains, Phase II (KMG-II): from individual species to whole genera.</title>
        <authorList>
            <person name="Goeker M."/>
        </authorList>
    </citation>
    <scope>NUCLEOTIDE SEQUENCE [LARGE SCALE GENOMIC DNA]</scope>
    <source>
        <strain evidence="1 2">DSM 21935</strain>
    </source>
</reference>
<evidence type="ECO:0000313" key="2">
    <source>
        <dbReference type="Proteomes" id="UP000324595"/>
    </source>
</evidence>
<gene>
    <name evidence="1" type="ORF">LX73_0162</name>
</gene>
<comment type="caution">
    <text evidence="1">The sequence shown here is derived from an EMBL/GenBank/DDBJ whole genome shotgun (WGS) entry which is preliminary data.</text>
</comment>
<proteinExistence type="predicted"/>